<comment type="caution">
    <text evidence="1">The sequence shown here is derived from an EMBL/GenBank/DDBJ whole genome shotgun (WGS) entry which is preliminary data.</text>
</comment>
<accession>A0ACB9FAI7</accession>
<organism evidence="1 2">
    <name type="scientific">Cichorium intybus</name>
    <name type="common">Chicory</name>
    <dbReference type="NCBI Taxonomy" id="13427"/>
    <lineage>
        <taxon>Eukaryota</taxon>
        <taxon>Viridiplantae</taxon>
        <taxon>Streptophyta</taxon>
        <taxon>Embryophyta</taxon>
        <taxon>Tracheophyta</taxon>
        <taxon>Spermatophyta</taxon>
        <taxon>Magnoliopsida</taxon>
        <taxon>eudicotyledons</taxon>
        <taxon>Gunneridae</taxon>
        <taxon>Pentapetalae</taxon>
        <taxon>asterids</taxon>
        <taxon>campanulids</taxon>
        <taxon>Asterales</taxon>
        <taxon>Asteraceae</taxon>
        <taxon>Cichorioideae</taxon>
        <taxon>Cichorieae</taxon>
        <taxon>Cichoriinae</taxon>
        <taxon>Cichorium</taxon>
    </lineage>
</organism>
<protein>
    <submittedName>
        <fullName evidence="1">Uncharacterized protein</fullName>
    </submittedName>
</protein>
<evidence type="ECO:0000313" key="1">
    <source>
        <dbReference type="EMBL" id="KAI3767950.1"/>
    </source>
</evidence>
<proteinExistence type="predicted"/>
<reference evidence="2" key="1">
    <citation type="journal article" date="2022" name="Mol. Ecol. Resour.">
        <title>The genomes of chicory, endive, great burdock and yacon provide insights into Asteraceae palaeo-polyploidization history and plant inulin production.</title>
        <authorList>
            <person name="Fan W."/>
            <person name="Wang S."/>
            <person name="Wang H."/>
            <person name="Wang A."/>
            <person name="Jiang F."/>
            <person name="Liu H."/>
            <person name="Zhao H."/>
            <person name="Xu D."/>
            <person name="Zhang Y."/>
        </authorList>
    </citation>
    <scope>NUCLEOTIDE SEQUENCE [LARGE SCALE GENOMIC DNA]</scope>
    <source>
        <strain evidence="2">cv. Punajuju</strain>
    </source>
</reference>
<evidence type="ECO:0000313" key="2">
    <source>
        <dbReference type="Proteomes" id="UP001055811"/>
    </source>
</evidence>
<dbReference type="EMBL" id="CM042011">
    <property type="protein sequence ID" value="KAI3767950.1"/>
    <property type="molecule type" value="Genomic_DNA"/>
</dbReference>
<reference evidence="1 2" key="2">
    <citation type="journal article" date="2022" name="Mol. Ecol. Resour.">
        <title>The genomes of chicory, endive, great burdock and yacon provide insights into Asteraceae paleo-polyploidization history and plant inulin production.</title>
        <authorList>
            <person name="Fan W."/>
            <person name="Wang S."/>
            <person name="Wang H."/>
            <person name="Wang A."/>
            <person name="Jiang F."/>
            <person name="Liu H."/>
            <person name="Zhao H."/>
            <person name="Xu D."/>
            <person name="Zhang Y."/>
        </authorList>
    </citation>
    <scope>NUCLEOTIDE SEQUENCE [LARGE SCALE GENOMIC DNA]</scope>
    <source>
        <strain evidence="2">cv. Punajuju</strain>
        <tissue evidence="1">Leaves</tissue>
    </source>
</reference>
<keyword evidence="2" id="KW-1185">Reference proteome</keyword>
<dbReference type="Proteomes" id="UP001055811">
    <property type="component" value="Linkage Group LG03"/>
</dbReference>
<gene>
    <name evidence="1" type="ORF">L2E82_18379</name>
</gene>
<sequence length="286" mass="32645">MICHKGAYPWLYSYKLQYNDTSVAIKELTKSFGWDTYDSFMQHDVQELNRVLYEKLEDKIKVFNHISAGTIKRSTEYRKDASLRWVVFFQDTNGLLFKVQDCFNRVIAREEYHVNSLSVPRKAKEAIGGITRLTYSDGREMMINVEYNQLDPLLRATGHPDGDLILEIGPYVDELSKTGGAIKEFVNPKLECMMQDYPKTLPPSAKTDLLVAAVKTGKIVNIKKGQFCPPSASRWRPDIWSVLSSAASCLKEASARPPPVNPQCTDVDIDDLREEWAAFVTNFLYR</sequence>
<name>A0ACB9FAI7_CICIN</name>